<sequence length="357" mass="39260">MGTSGSRQVSAVTMMEVGHHSALIMLAKPHLDTSPASSPIGPPRRQASSPARSPRDAALDSALVREVLKCRGILRLVCQFQDGLDAKLHALVEDYTSMPPHNEAFIVEAMLTLRLSSSRPHSRRNLHANNKLVSTSLKTCDPLAVVKTLYRFRRQEVFTSSCLLYLAKQGHLRVLAFLHSAGCRSFTPQVMDAAAQYGHLSLVQFLHTHRTDGCTVAALDGAARRGHMELVHFLHIHRNEGCSPAAIDGAAANGHLEIVQYLHANFPALCDIESALKLATEKGHIDIVRFLHELNGGSNVLKVLVWAARKGHLNIIKYMQATHEEAFVRFNHHVMYTASERGHTAIVEYLSSGEATT</sequence>
<dbReference type="AlphaFoldDB" id="A0A024TIN9"/>
<accession>A0A024TIN9</accession>
<dbReference type="Pfam" id="PF12796">
    <property type="entry name" value="Ank_2"/>
    <property type="match status" value="1"/>
</dbReference>
<dbReference type="VEuPathDB" id="FungiDB:H310_12500"/>
<gene>
    <name evidence="2" type="ORF">H310_12500</name>
</gene>
<feature type="region of interest" description="Disordered" evidence="1">
    <location>
        <begin position="32"/>
        <end position="56"/>
    </location>
</feature>
<dbReference type="InterPro" id="IPR002110">
    <property type="entry name" value="Ankyrin_rpt"/>
</dbReference>
<evidence type="ECO:0000256" key="1">
    <source>
        <dbReference type="SAM" id="MobiDB-lite"/>
    </source>
</evidence>
<dbReference type="EMBL" id="KI913991">
    <property type="protein sequence ID" value="ETV93446.1"/>
    <property type="molecule type" value="Genomic_DNA"/>
</dbReference>
<dbReference type="PANTHER" id="PTHR46586">
    <property type="entry name" value="ANKYRIN REPEAT-CONTAINING PROTEIN"/>
    <property type="match status" value="1"/>
</dbReference>
<proteinExistence type="predicted"/>
<organism evidence="2">
    <name type="scientific">Aphanomyces invadans</name>
    <dbReference type="NCBI Taxonomy" id="157072"/>
    <lineage>
        <taxon>Eukaryota</taxon>
        <taxon>Sar</taxon>
        <taxon>Stramenopiles</taxon>
        <taxon>Oomycota</taxon>
        <taxon>Saprolegniomycetes</taxon>
        <taxon>Saprolegniales</taxon>
        <taxon>Verrucalvaceae</taxon>
        <taxon>Aphanomyces</taxon>
    </lineage>
</organism>
<protein>
    <submittedName>
        <fullName evidence="2">Uncharacterized protein</fullName>
    </submittedName>
</protein>
<reference evidence="2" key="1">
    <citation type="submission" date="2013-12" db="EMBL/GenBank/DDBJ databases">
        <title>The Genome Sequence of Aphanomyces invadans NJM9701.</title>
        <authorList>
            <consortium name="The Broad Institute Genomics Platform"/>
            <person name="Russ C."/>
            <person name="Tyler B."/>
            <person name="van West P."/>
            <person name="Dieguez-Uribeondo J."/>
            <person name="Young S.K."/>
            <person name="Zeng Q."/>
            <person name="Gargeya S."/>
            <person name="Fitzgerald M."/>
            <person name="Abouelleil A."/>
            <person name="Alvarado L."/>
            <person name="Chapman S.B."/>
            <person name="Gainer-Dewar J."/>
            <person name="Goldberg J."/>
            <person name="Griggs A."/>
            <person name="Gujja S."/>
            <person name="Hansen M."/>
            <person name="Howarth C."/>
            <person name="Imamovic A."/>
            <person name="Ireland A."/>
            <person name="Larimer J."/>
            <person name="McCowan C."/>
            <person name="Murphy C."/>
            <person name="Pearson M."/>
            <person name="Poon T.W."/>
            <person name="Priest M."/>
            <person name="Roberts A."/>
            <person name="Saif S."/>
            <person name="Shea T."/>
            <person name="Sykes S."/>
            <person name="Wortman J."/>
            <person name="Nusbaum C."/>
            <person name="Birren B."/>
        </authorList>
    </citation>
    <scope>NUCLEOTIDE SEQUENCE [LARGE SCALE GENOMIC DNA]</scope>
    <source>
        <strain evidence="2">NJM9701</strain>
    </source>
</reference>
<dbReference type="OrthoDB" id="70327at2759"/>
<dbReference type="SUPFAM" id="SSF48403">
    <property type="entry name" value="Ankyrin repeat"/>
    <property type="match status" value="1"/>
</dbReference>
<dbReference type="GeneID" id="20089550"/>
<dbReference type="InterPro" id="IPR036770">
    <property type="entry name" value="Ankyrin_rpt-contain_sf"/>
</dbReference>
<dbReference type="InterPro" id="IPR052050">
    <property type="entry name" value="SecEffector_AnkRepeat"/>
</dbReference>
<name>A0A024TIN9_9STRA</name>
<dbReference type="PANTHER" id="PTHR46586:SF3">
    <property type="entry name" value="ANKYRIN REPEAT-CONTAINING PROTEIN"/>
    <property type="match status" value="1"/>
</dbReference>
<evidence type="ECO:0000313" key="2">
    <source>
        <dbReference type="EMBL" id="ETV93446.1"/>
    </source>
</evidence>
<feature type="compositionally biased region" description="Low complexity" evidence="1">
    <location>
        <begin position="43"/>
        <end position="52"/>
    </location>
</feature>
<dbReference type="RefSeq" id="XP_008877788.1">
    <property type="nucleotide sequence ID" value="XM_008879566.1"/>
</dbReference>
<dbReference type="Gene3D" id="1.25.40.20">
    <property type="entry name" value="Ankyrin repeat-containing domain"/>
    <property type="match status" value="2"/>
</dbReference>